<evidence type="ECO:0000313" key="3">
    <source>
        <dbReference type="EMBL" id="PYD56899.1"/>
    </source>
</evidence>
<dbReference type="Gene3D" id="1.50.10.10">
    <property type="match status" value="1"/>
</dbReference>
<keyword evidence="2 3" id="KW-0413">Isomerase</keyword>
<protein>
    <submittedName>
        <fullName evidence="3">AGE family epimerase/isomerase</fullName>
    </submittedName>
</protein>
<evidence type="ECO:0000256" key="1">
    <source>
        <dbReference type="ARBA" id="ARBA00008558"/>
    </source>
</evidence>
<dbReference type="EMBL" id="NKUC01000015">
    <property type="protein sequence ID" value="PYD56899.1"/>
    <property type="molecule type" value="Genomic_DNA"/>
</dbReference>
<gene>
    <name evidence="3" type="ORF">CFR75_08930</name>
</gene>
<dbReference type="Proteomes" id="UP000248257">
    <property type="component" value="Unassembled WGS sequence"/>
</dbReference>
<dbReference type="Pfam" id="PF07221">
    <property type="entry name" value="GlcNAc_2-epim"/>
    <property type="match status" value="1"/>
</dbReference>
<sequence length="422" mass="47181">MAEPLPALMLPAASWLRLSPHRRWLDMQGQRLLDFSKPSRVAQGFAALDDDGNLSPPATADATLSARMTHVYAVASGRGLPGCGPLAAHGVASLLGPLRDRLHDGWFLTPPTDGAQPEDARKQAYLHAFVALAASSATVAGVPEGRTLLDAALKVWEERFWSEAEGVFRESFAADWSDEENYRGANANMHSVEACMAVADVTDNPIWRQRALRVVERFIHTLAREADYVLPEHYNRSWTRLPDYHRDTPTDALRPYGMTPGHFVEWSHLLLKLEAALLRTQGNAPSWLLDDAVALFHRGMETGWARDGAPGLVYTIDWNHQPVVHNRPHWCQAEAMTAAAALLKRTGHAQYEQWYRTIWDYIDLYMIDRKRGGWIQELDRNNRPSAVVYAGKADLYHAWQATLTPLLPLAPSFATAVSLLEN</sequence>
<dbReference type="GO" id="GO:0016853">
    <property type="term" value="F:isomerase activity"/>
    <property type="evidence" value="ECO:0007669"/>
    <property type="project" value="UniProtKB-KW"/>
</dbReference>
<name>A0A318PLJ9_KOMXY</name>
<dbReference type="InterPro" id="IPR008928">
    <property type="entry name" value="6-hairpin_glycosidase_sf"/>
</dbReference>
<dbReference type="SUPFAM" id="SSF48208">
    <property type="entry name" value="Six-hairpin glycosidases"/>
    <property type="match status" value="1"/>
</dbReference>
<organism evidence="3 4">
    <name type="scientific">Komagataeibacter xylinus</name>
    <name type="common">Gluconacetobacter xylinus</name>
    <dbReference type="NCBI Taxonomy" id="28448"/>
    <lineage>
        <taxon>Bacteria</taxon>
        <taxon>Pseudomonadati</taxon>
        <taxon>Pseudomonadota</taxon>
        <taxon>Alphaproteobacteria</taxon>
        <taxon>Acetobacterales</taxon>
        <taxon>Acetobacteraceae</taxon>
        <taxon>Komagataeibacter</taxon>
    </lineage>
</organism>
<dbReference type="PANTHER" id="PTHR15108">
    <property type="entry name" value="N-ACYLGLUCOSAMINE-2-EPIMERASE"/>
    <property type="match status" value="1"/>
</dbReference>
<comment type="caution">
    <text evidence="3">The sequence shown here is derived from an EMBL/GenBank/DDBJ whole genome shotgun (WGS) entry which is preliminary data.</text>
</comment>
<dbReference type="GO" id="GO:0005975">
    <property type="term" value="P:carbohydrate metabolic process"/>
    <property type="evidence" value="ECO:0007669"/>
    <property type="project" value="InterPro"/>
</dbReference>
<keyword evidence="4" id="KW-1185">Reference proteome</keyword>
<evidence type="ECO:0000313" key="4">
    <source>
        <dbReference type="Proteomes" id="UP000248257"/>
    </source>
</evidence>
<comment type="similarity">
    <text evidence="1">Belongs to the N-acylglucosamine 2-epimerase family.</text>
</comment>
<dbReference type="OrthoDB" id="9806359at2"/>
<dbReference type="InterPro" id="IPR012341">
    <property type="entry name" value="6hp_glycosidase-like_sf"/>
</dbReference>
<evidence type="ECO:0000256" key="2">
    <source>
        <dbReference type="ARBA" id="ARBA00023235"/>
    </source>
</evidence>
<accession>A0A318PLJ9</accession>
<dbReference type="InterPro" id="IPR010819">
    <property type="entry name" value="AGE/CE"/>
</dbReference>
<dbReference type="RefSeq" id="WP_061273965.1">
    <property type="nucleotide sequence ID" value="NZ_CBCRXN010000008.1"/>
</dbReference>
<dbReference type="STRING" id="1220579.GCA_001571345_01672"/>
<proteinExistence type="inferred from homology"/>
<reference evidence="3 4" key="1">
    <citation type="submission" date="2017-07" db="EMBL/GenBank/DDBJ databases">
        <title>A draft genome sequence of Komagataeibacter xylinus LMG 1515.</title>
        <authorList>
            <person name="Skraban J."/>
            <person name="Cleenwerck I."/>
            <person name="Vandamme P."/>
            <person name="Trcek J."/>
        </authorList>
    </citation>
    <scope>NUCLEOTIDE SEQUENCE [LARGE SCALE GENOMIC DNA]</scope>
    <source>
        <strain evidence="3 4">LMG 1515</strain>
    </source>
</reference>
<dbReference type="AlphaFoldDB" id="A0A318PLJ9"/>